<accession>A0A9N8HQG7</accession>
<keyword evidence="2" id="KW-1185">Reference proteome</keyword>
<dbReference type="AlphaFoldDB" id="A0A9N8HQG7"/>
<comment type="caution">
    <text evidence="1">The sequence shown here is derived from an EMBL/GenBank/DDBJ whole genome shotgun (WGS) entry which is preliminary data.</text>
</comment>
<reference evidence="1" key="1">
    <citation type="submission" date="2020-06" db="EMBL/GenBank/DDBJ databases">
        <authorList>
            <consortium name="Plant Systems Biology data submission"/>
        </authorList>
    </citation>
    <scope>NUCLEOTIDE SEQUENCE</scope>
    <source>
        <strain evidence="1">D6</strain>
    </source>
</reference>
<protein>
    <submittedName>
        <fullName evidence="1">Uncharacterized protein</fullName>
    </submittedName>
</protein>
<dbReference type="Proteomes" id="UP001153069">
    <property type="component" value="Unassembled WGS sequence"/>
</dbReference>
<dbReference type="EMBL" id="CAICTM010001285">
    <property type="protein sequence ID" value="CAB9522281.1"/>
    <property type="molecule type" value="Genomic_DNA"/>
</dbReference>
<organism evidence="1 2">
    <name type="scientific">Seminavis robusta</name>
    <dbReference type="NCBI Taxonomy" id="568900"/>
    <lineage>
        <taxon>Eukaryota</taxon>
        <taxon>Sar</taxon>
        <taxon>Stramenopiles</taxon>
        <taxon>Ochrophyta</taxon>
        <taxon>Bacillariophyta</taxon>
        <taxon>Bacillariophyceae</taxon>
        <taxon>Bacillariophycidae</taxon>
        <taxon>Naviculales</taxon>
        <taxon>Naviculaceae</taxon>
        <taxon>Seminavis</taxon>
    </lineage>
</organism>
<evidence type="ECO:0000313" key="1">
    <source>
        <dbReference type="EMBL" id="CAB9522281.1"/>
    </source>
</evidence>
<proteinExistence type="predicted"/>
<evidence type="ECO:0000313" key="2">
    <source>
        <dbReference type="Proteomes" id="UP001153069"/>
    </source>
</evidence>
<sequence length="387" mass="43056">MCLDAISTGMCTDTCKQALSQFALSGYTQSTDFSKLNRGLSLRTRTCVCSKGIEEDAVSSVLKRIPFSAATILVSCGILGKAEDIEPQFDPCKVQVDQNDEPSPVLWAEDTALSDEFLKQIATDLIHRSIQKVKTVGAHHDESRLQNVLGVLQQKQKRSRSKILFNVDLPNDEMFPAVAASLFDTGSPEHGGLRRALREAFPILSKTIVGANRVEFKPIPDELLQLSFSDLINPSKDHLVSLLSSLLTYILEMFLPEASSAFLDEIATIYTRWILMTEGATVSILLQSKLWHSHAGQGLFRLHQLHMKQAAEMIESYLGSREMEKYRSYTDDALSAQEISRSFAGELYTGLHILVVIQSSLVKRIGRNPCKNIKAFKKNPFQFVIGS</sequence>
<gene>
    <name evidence="1" type="ORF">SEMRO_1287_G259430.1</name>
</gene>
<name>A0A9N8HQG7_9STRA</name>